<dbReference type="InterPro" id="IPR019758">
    <property type="entry name" value="Pept_S26A_signal_pept_1_CS"/>
</dbReference>
<dbReference type="NCBIfam" id="TIGR02227">
    <property type="entry name" value="sigpep_I_bact"/>
    <property type="match status" value="1"/>
</dbReference>
<dbReference type="PROSITE" id="PS00761">
    <property type="entry name" value="SPASE_I_3"/>
    <property type="match status" value="1"/>
</dbReference>
<dbReference type="PRINTS" id="PR00727">
    <property type="entry name" value="LEADERPTASE"/>
</dbReference>
<sequence>MGVKEWAIWSVCVVLTVAVIRLFVLGIYEIPSGSMLETLQIGDHVAGSMVTPKISGLKRGDVVIFHDPDNWLAGVKGLTSDYLVKRLIGLPGDVVECHGSGAPVTINGVPVDETPYIRPGVQPSSVPFKVKVTPGHIFVMGDNRSNSSDSRFHTGDSHHGLVPIKNVASTGLAIIWPLNHIHMVDSNHEVFKDVPGAQSAK</sequence>
<reference evidence="9 10" key="1">
    <citation type="submission" date="2017-10" db="EMBL/GenBank/DDBJ databases">
        <title>Bifidobacterium xylocopum sp. nov. and Bifidobacterium aemilianum sp. nov., from the carpenter bee (Xylocopa violacea) digestive tract.</title>
        <authorList>
            <person name="Alberoni D."/>
            <person name="Baffoni L."/>
            <person name="Di Gioia D."/>
            <person name="Gaggia F."/>
            <person name="Biavati B."/>
        </authorList>
    </citation>
    <scope>NUCLEOTIDE SEQUENCE [LARGE SCALE GENOMIC DNA]</scope>
    <source>
        <strain evidence="9 10">XV10</strain>
    </source>
</reference>
<dbReference type="InterPro" id="IPR000223">
    <property type="entry name" value="Pept_S26A_signal_pept_1"/>
</dbReference>
<name>A0A366K6Y0_9BIFI</name>
<keyword evidence="7" id="KW-0645">Protease</keyword>
<dbReference type="PANTHER" id="PTHR43390:SF1">
    <property type="entry name" value="CHLOROPLAST PROCESSING PEPTIDASE"/>
    <property type="match status" value="1"/>
</dbReference>
<dbReference type="InterPro" id="IPR019533">
    <property type="entry name" value="Peptidase_S26"/>
</dbReference>
<comment type="caution">
    <text evidence="9">The sequence shown here is derived from an EMBL/GenBank/DDBJ whole genome shotgun (WGS) entry which is preliminary data.</text>
</comment>
<evidence type="ECO:0000256" key="2">
    <source>
        <dbReference type="ARBA" id="ARBA00004401"/>
    </source>
</evidence>
<comment type="catalytic activity">
    <reaction evidence="1 7">
        <text>Cleavage of hydrophobic, N-terminal signal or leader sequences from secreted and periplasmic proteins.</text>
        <dbReference type="EC" id="3.4.21.89"/>
    </reaction>
</comment>
<feature type="active site" evidence="6">
    <location>
        <position position="34"/>
    </location>
</feature>
<evidence type="ECO:0000256" key="5">
    <source>
        <dbReference type="ARBA" id="ARBA00022801"/>
    </source>
</evidence>
<evidence type="ECO:0000313" key="9">
    <source>
        <dbReference type="EMBL" id="RBP97495.1"/>
    </source>
</evidence>
<keyword evidence="5 7" id="KW-0378">Hydrolase</keyword>
<keyword evidence="7" id="KW-0472">Membrane</keyword>
<evidence type="ECO:0000256" key="3">
    <source>
        <dbReference type="ARBA" id="ARBA00009370"/>
    </source>
</evidence>
<keyword evidence="10" id="KW-1185">Reference proteome</keyword>
<dbReference type="PANTHER" id="PTHR43390">
    <property type="entry name" value="SIGNAL PEPTIDASE I"/>
    <property type="match status" value="1"/>
</dbReference>
<evidence type="ECO:0000259" key="8">
    <source>
        <dbReference type="Pfam" id="PF10502"/>
    </source>
</evidence>
<keyword evidence="7" id="KW-0812">Transmembrane</keyword>
<evidence type="ECO:0000256" key="6">
    <source>
        <dbReference type="PIRSR" id="PIRSR600223-1"/>
    </source>
</evidence>
<evidence type="ECO:0000256" key="7">
    <source>
        <dbReference type="RuleBase" id="RU362042"/>
    </source>
</evidence>
<feature type="active site" evidence="6">
    <location>
        <position position="85"/>
    </location>
</feature>
<dbReference type="Pfam" id="PF10502">
    <property type="entry name" value="Peptidase_S26"/>
    <property type="match status" value="1"/>
</dbReference>
<feature type="transmembrane region" description="Helical" evidence="7">
    <location>
        <begin position="6"/>
        <end position="28"/>
    </location>
</feature>
<dbReference type="GO" id="GO:0009003">
    <property type="term" value="F:signal peptidase activity"/>
    <property type="evidence" value="ECO:0007669"/>
    <property type="project" value="UniProtKB-EC"/>
</dbReference>
<organism evidence="9 10">
    <name type="scientific">Bifidobacterium aemilianum</name>
    <dbReference type="NCBI Taxonomy" id="2493120"/>
    <lineage>
        <taxon>Bacteria</taxon>
        <taxon>Bacillati</taxon>
        <taxon>Actinomycetota</taxon>
        <taxon>Actinomycetes</taxon>
        <taxon>Bifidobacteriales</taxon>
        <taxon>Bifidobacteriaceae</taxon>
        <taxon>Bifidobacterium</taxon>
    </lineage>
</organism>
<proteinExistence type="inferred from homology"/>
<dbReference type="EMBL" id="PDCG01000006">
    <property type="protein sequence ID" value="RBP97495.1"/>
    <property type="molecule type" value="Genomic_DNA"/>
</dbReference>
<accession>A0A366K6Y0</accession>
<dbReference type="InterPro" id="IPR036286">
    <property type="entry name" value="LexA/Signal_pep-like_sf"/>
</dbReference>
<gene>
    <name evidence="9" type="primary">lepB</name>
    <name evidence="9" type="ORF">CRD60_06720</name>
</gene>
<dbReference type="Gene3D" id="2.10.109.10">
    <property type="entry name" value="Umud Fragment, subunit A"/>
    <property type="match status" value="1"/>
</dbReference>
<dbReference type="EC" id="3.4.21.89" evidence="4 7"/>
<feature type="domain" description="Peptidase S26" evidence="8">
    <location>
        <begin position="4"/>
        <end position="176"/>
    </location>
</feature>
<dbReference type="GO" id="GO:0006465">
    <property type="term" value="P:signal peptide processing"/>
    <property type="evidence" value="ECO:0007669"/>
    <property type="project" value="InterPro"/>
</dbReference>
<evidence type="ECO:0000256" key="4">
    <source>
        <dbReference type="ARBA" id="ARBA00013208"/>
    </source>
</evidence>
<protein>
    <recommendedName>
        <fullName evidence="4 7">Signal peptidase I</fullName>
        <ecNumber evidence="4 7">3.4.21.89</ecNumber>
    </recommendedName>
</protein>
<dbReference type="CDD" id="cd06530">
    <property type="entry name" value="S26_SPase_I"/>
    <property type="match status" value="1"/>
</dbReference>
<dbReference type="Proteomes" id="UP000252530">
    <property type="component" value="Unassembled WGS sequence"/>
</dbReference>
<dbReference type="AlphaFoldDB" id="A0A366K6Y0"/>
<keyword evidence="7" id="KW-1133">Transmembrane helix</keyword>
<dbReference type="SUPFAM" id="SSF51306">
    <property type="entry name" value="LexA/Signal peptidase"/>
    <property type="match status" value="1"/>
</dbReference>
<dbReference type="OrthoDB" id="9815782at2"/>
<evidence type="ECO:0000256" key="1">
    <source>
        <dbReference type="ARBA" id="ARBA00000677"/>
    </source>
</evidence>
<comment type="similarity">
    <text evidence="3 7">Belongs to the peptidase S26 family.</text>
</comment>
<evidence type="ECO:0000313" key="10">
    <source>
        <dbReference type="Proteomes" id="UP000252530"/>
    </source>
</evidence>
<dbReference type="GO" id="GO:0005886">
    <property type="term" value="C:plasma membrane"/>
    <property type="evidence" value="ECO:0007669"/>
    <property type="project" value="UniProtKB-SubCell"/>
</dbReference>
<dbReference type="GO" id="GO:0004252">
    <property type="term" value="F:serine-type endopeptidase activity"/>
    <property type="evidence" value="ECO:0007669"/>
    <property type="project" value="InterPro"/>
</dbReference>
<comment type="subcellular location">
    <subcellularLocation>
        <location evidence="2">Cell membrane</location>
        <topology evidence="2">Single-pass type II membrane protein</topology>
    </subcellularLocation>
    <subcellularLocation>
        <location evidence="7">Membrane</location>
        <topology evidence="7">Single-pass type II membrane protein</topology>
    </subcellularLocation>
</comment>